<reference evidence="2 3" key="1">
    <citation type="journal article" date="2018" name="Mol. Plant Microbe Interact.">
        <title>Taxonomically Different Co-Microsymbionts of a Relict Legume, Oxytropis popoviana, Have Complementary Sets of Symbiotic Genes and Together Increase the Efficiency of Plant Nodulation.</title>
        <authorList>
            <person name="Safronova V."/>
            <person name="Belimov A."/>
            <person name="Sazanova A."/>
            <person name="Chirak E."/>
            <person name="Verkhozina A."/>
            <person name="Kuznetsova I."/>
            <person name="Andronov E."/>
            <person name="Puhalsky J."/>
            <person name="Tikhonovich I."/>
        </authorList>
    </citation>
    <scope>NUCLEOTIDE SEQUENCE [LARGE SCALE GENOMIC DNA]</scope>
    <source>
        <strain evidence="2 3">Opo-235</strain>
    </source>
</reference>
<proteinExistence type="predicted"/>
<evidence type="ECO:0000256" key="1">
    <source>
        <dbReference type="SAM" id="SignalP"/>
    </source>
</evidence>
<gene>
    <name evidence="2" type="ORF">DNR46_09335</name>
</gene>
<comment type="caution">
    <text evidence="2">The sequence shown here is derived from an EMBL/GenBank/DDBJ whole genome shotgun (WGS) entry which is preliminary data.</text>
</comment>
<evidence type="ECO:0000313" key="2">
    <source>
        <dbReference type="EMBL" id="RNJ45672.1"/>
    </source>
</evidence>
<dbReference type="EMBL" id="QKOD01000002">
    <property type="protein sequence ID" value="RNJ45672.1"/>
    <property type="molecule type" value="Genomic_DNA"/>
</dbReference>
<accession>A0A3M9XD53</accession>
<dbReference type="Proteomes" id="UP000275436">
    <property type="component" value="Unassembled WGS sequence"/>
</dbReference>
<name>A0A3M9XD53_9HYPH</name>
<feature type="chain" id="PRO_5018261137" evidence="1">
    <location>
        <begin position="32"/>
        <end position="205"/>
    </location>
</feature>
<sequence length="205" mass="22200">MVMPFRNIVSGLFAGLLGVASAVLPTASAYAVEEKEAGSADGLLLSMSKEFLENSGFVSGLGLDGSKLDYSVESLKQIDAALQKLHDELPDGTDGKDLMAAGDKQLQFVTLSLGSYVGEVLRRHLKQDARWEGFGSLSEDEKQLFGNEKDIGNAYFIRWADGVVFPMSKVRKFLANGDEDSVYFYAKVILKDTKQVDGDGTAASR</sequence>
<keyword evidence="1" id="KW-0732">Signal</keyword>
<evidence type="ECO:0000313" key="3">
    <source>
        <dbReference type="Proteomes" id="UP000275436"/>
    </source>
</evidence>
<protein>
    <submittedName>
        <fullName evidence="2">Uncharacterized protein</fullName>
    </submittedName>
</protein>
<feature type="signal peptide" evidence="1">
    <location>
        <begin position="1"/>
        <end position="31"/>
    </location>
</feature>
<dbReference type="AlphaFoldDB" id="A0A3M9XD53"/>
<organism evidence="2 3">
    <name type="scientific">Mesorhizobium japonicum</name>
    <dbReference type="NCBI Taxonomy" id="2066070"/>
    <lineage>
        <taxon>Bacteria</taxon>
        <taxon>Pseudomonadati</taxon>
        <taxon>Pseudomonadota</taxon>
        <taxon>Alphaproteobacteria</taxon>
        <taxon>Hyphomicrobiales</taxon>
        <taxon>Phyllobacteriaceae</taxon>
        <taxon>Mesorhizobium</taxon>
    </lineage>
</organism>